<protein>
    <submittedName>
        <fullName evidence="4 5">KIAA1671</fullName>
    </submittedName>
    <submittedName>
        <fullName evidence="3">Transcript variant X1</fullName>
    </submittedName>
</protein>
<reference evidence="3" key="4">
    <citation type="submission" date="2020-03" db="EMBL/GenBank/DDBJ databases">
        <title>Intra-Species Differences in Population Size shape Life History and Genome Evolution.</title>
        <authorList>
            <person name="Willemsen D."/>
            <person name="Cui R."/>
            <person name="Valenzano D.R."/>
        </authorList>
    </citation>
    <scope>NUCLEOTIDE SEQUENCE</scope>
    <source>
        <strain evidence="3">GRZ</strain>
        <tissue evidence="3">Whole</tissue>
    </source>
</reference>
<feature type="compositionally biased region" description="Basic and acidic residues" evidence="1">
    <location>
        <begin position="301"/>
        <end position="315"/>
    </location>
</feature>
<reference evidence="5" key="5">
    <citation type="submission" date="2025-05" db="UniProtKB">
        <authorList>
            <consortium name="Ensembl"/>
        </authorList>
    </citation>
    <scope>IDENTIFICATION</scope>
</reference>
<proteinExistence type="predicted"/>
<reference evidence="4" key="3">
    <citation type="submission" date="2016-06" db="EMBL/GenBank/DDBJ databases">
        <title>The genome of a short-lived fish provides insights into sex chromosome evolution and the genetic control of aging.</title>
        <authorList>
            <person name="Reichwald K."/>
            <person name="Felder M."/>
            <person name="Petzold A."/>
            <person name="Koch P."/>
            <person name="Groth M."/>
            <person name="Platzer M."/>
        </authorList>
    </citation>
    <scope>NUCLEOTIDE SEQUENCE</scope>
    <source>
        <tissue evidence="4">Brain</tissue>
    </source>
</reference>
<reference evidence="4" key="2">
    <citation type="submission" date="2016-05" db="EMBL/GenBank/DDBJ databases">
        <authorList>
            <person name="Lavstsen T."/>
            <person name="Jespersen J.S."/>
        </authorList>
    </citation>
    <scope>NUCLEOTIDE SEQUENCE</scope>
    <source>
        <tissue evidence="4">Brain</tissue>
    </source>
</reference>
<feature type="domain" description="Tankyrase 1-binding protein C-terminal" evidence="2">
    <location>
        <begin position="1563"/>
        <end position="1728"/>
    </location>
</feature>
<dbReference type="Pfam" id="PF15327">
    <property type="entry name" value="Tankyrase_bdg_C"/>
    <property type="match status" value="1"/>
</dbReference>
<evidence type="ECO:0000313" key="5">
    <source>
        <dbReference type="Ensembl" id="ENSNFUP00015016144.1"/>
    </source>
</evidence>
<dbReference type="Bgee" id="ENSNFUG00015007745">
    <property type="expression patterns" value="Expressed in caudal fin and 3 other cell types or tissues"/>
</dbReference>
<dbReference type="OMA" id="TMSPQDP"/>
<dbReference type="EMBL" id="JAAVVJ010000019">
    <property type="protein sequence ID" value="KAF7199740.1"/>
    <property type="molecule type" value="Genomic_DNA"/>
</dbReference>
<feature type="region of interest" description="Disordered" evidence="1">
    <location>
        <begin position="1092"/>
        <end position="1160"/>
    </location>
</feature>
<feature type="compositionally biased region" description="Polar residues" evidence="1">
    <location>
        <begin position="1399"/>
        <end position="1413"/>
    </location>
</feature>
<dbReference type="SMART" id="SM01319">
    <property type="entry name" value="Tankyrase_bdg_C"/>
    <property type="match status" value="1"/>
</dbReference>
<feature type="region of interest" description="Disordered" evidence="1">
    <location>
        <begin position="1"/>
        <end position="352"/>
    </location>
</feature>
<feature type="compositionally biased region" description="Basic and acidic residues" evidence="1">
    <location>
        <begin position="603"/>
        <end position="617"/>
    </location>
</feature>
<feature type="region of interest" description="Disordered" evidence="1">
    <location>
        <begin position="603"/>
        <end position="627"/>
    </location>
</feature>
<feature type="compositionally biased region" description="Basic and acidic residues" evidence="1">
    <location>
        <begin position="1181"/>
        <end position="1227"/>
    </location>
</feature>
<reference evidence="5" key="1">
    <citation type="submission" date="2014-08" db="EMBL/GenBank/DDBJ databases">
        <authorList>
            <person name="Senf B."/>
            <person name="Petzold A."/>
            <person name="Downie B.R."/>
            <person name="Koch P."/>
            <person name="Platzer M."/>
        </authorList>
    </citation>
    <scope>NUCLEOTIDE SEQUENCE [LARGE SCALE GENOMIC DNA]</scope>
    <source>
        <strain evidence="5">GRZ</strain>
    </source>
</reference>
<dbReference type="PANTHER" id="PTHR22042:SF3">
    <property type="entry name" value="RIKEN CDNA 2900026A02 GENE"/>
    <property type="match status" value="1"/>
</dbReference>
<evidence type="ECO:0000313" key="6">
    <source>
        <dbReference type="Proteomes" id="UP000694548"/>
    </source>
</evidence>
<dbReference type="PANTHER" id="PTHR22042">
    <property type="entry name" value="TANKYRASE 1 BINDING PROTEIN"/>
    <property type="match status" value="1"/>
</dbReference>
<dbReference type="Proteomes" id="UP000694548">
    <property type="component" value="Chromosome sgr18"/>
</dbReference>
<name>A0A1A8A7I8_NOTFU</name>
<feature type="region of interest" description="Disordered" evidence="1">
    <location>
        <begin position="1584"/>
        <end position="1737"/>
    </location>
</feature>
<feature type="region of interest" description="Disordered" evidence="1">
    <location>
        <begin position="1276"/>
        <end position="1308"/>
    </location>
</feature>
<feature type="compositionally biased region" description="Basic and acidic residues" evidence="1">
    <location>
        <begin position="330"/>
        <end position="350"/>
    </location>
</feature>
<feature type="region of interest" description="Disordered" evidence="1">
    <location>
        <begin position="944"/>
        <end position="978"/>
    </location>
</feature>
<feature type="compositionally biased region" description="Basic and acidic residues" evidence="1">
    <location>
        <begin position="944"/>
        <end position="972"/>
    </location>
</feature>
<organism evidence="4">
    <name type="scientific">Nothobranchius furzeri</name>
    <name type="common">Turquoise killifish</name>
    <dbReference type="NCBI Taxonomy" id="105023"/>
    <lineage>
        <taxon>Eukaryota</taxon>
        <taxon>Metazoa</taxon>
        <taxon>Chordata</taxon>
        <taxon>Craniata</taxon>
        <taxon>Vertebrata</taxon>
        <taxon>Euteleostomi</taxon>
        <taxon>Actinopterygii</taxon>
        <taxon>Neopterygii</taxon>
        <taxon>Teleostei</taxon>
        <taxon>Neoteleostei</taxon>
        <taxon>Acanthomorphata</taxon>
        <taxon>Ovalentaria</taxon>
        <taxon>Atherinomorphae</taxon>
        <taxon>Cyprinodontiformes</taxon>
        <taxon>Nothobranchiidae</taxon>
        <taxon>Nothobranchius</taxon>
    </lineage>
</organism>
<dbReference type="GeneID" id="107393570"/>
<accession>A0A1A8A7I8</accession>
<feature type="region of interest" description="Disordered" evidence="1">
    <location>
        <begin position="995"/>
        <end position="1029"/>
    </location>
</feature>
<dbReference type="InterPro" id="IPR040006">
    <property type="entry name" value="TNKS1BP1-like"/>
</dbReference>
<feature type="compositionally biased region" description="Basic and acidic residues" evidence="1">
    <location>
        <begin position="188"/>
        <end position="199"/>
    </location>
</feature>
<feature type="region of interest" description="Disordered" evidence="1">
    <location>
        <begin position="1181"/>
        <end position="1260"/>
    </location>
</feature>
<dbReference type="OrthoDB" id="9950932at2759"/>
<evidence type="ECO:0000259" key="2">
    <source>
        <dbReference type="SMART" id="SM01319"/>
    </source>
</evidence>
<feature type="compositionally biased region" description="Basic and acidic residues" evidence="1">
    <location>
        <begin position="1295"/>
        <end position="1308"/>
    </location>
</feature>
<feature type="compositionally biased region" description="Low complexity" evidence="1">
    <location>
        <begin position="35"/>
        <end position="44"/>
    </location>
</feature>
<feature type="compositionally biased region" description="Polar residues" evidence="1">
    <location>
        <begin position="119"/>
        <end position="133"/>
    </location>
</feature>
<feature type="compositionally biased region" description="Basic and acidic residues" evidence="1">
    <location>
        <begin position="1489"/>
        <end position="1505"/>
    </location>
</feature>
<dbReference type="Ensembl" id="ENSNFUT00015016913.1">
    <property type="protein sequence ID" value="ENSNFUP00015016144.1"/>
    <property type="gene ID" value="ENSNFUG00015007745.1"/>
</dbReference>
<evidence type="ECO:0000313" key="4">
    <source>
        <dbReference type="EMBL" id="SBP51044.1"/>
    </source>
</evidence>
<evidence type="ECO:0000256" key="1">
    <source>
        <dbReference type="SAM" id="MobiDB-lite"/>
    </source>
</evidence>
<evidence type="ECO:0000313" key="3">
    <source>
        <dbReference type="EMBL" id="KAF7199740.1"/>
    </source>
</evidence>
<dbReference type="InterPro" id="IPR032764">
    <property type="entry name" value="Tankyrase-bd_C"/>
</dbReference>
<dbReference type="EMBL" id="HADY01012559">
    <property type="protein sequence ID" value="SBP51044.1"/>
    <property type="molecule type" value="Transcribed_RNA"/>
</dbReference>
<feature type="compositionally biased region" description="Basic residues" evidence="1">
    <location>
        <begin position="1587"/>
        <end position="1599"/>
    </location>
</feature>
<keyword evidence="6" id="KW-1185">Reference proteome</keyword>
<gene>
    <name evidence="4" type="primary">KIAA1671</name>
    <name evidence="5" type="synonym">si:ch73-138n13.1</name>
    <name evidence="3" type="ORF">G4P62_016470</name>
</gene>
<feature type="compositionally biased region" description="Low complexity" evidence="1">
    <location>
        <begin position="1527"/>
        <end position="1536"/>
    </location>
</feature>
<feature type="region of interest" description="Disordered" evidence="1">
    <location>
        <begin position="873"/>
        <end position="932"/>
    </location>
</feature>
<feature type="compositionally biased region" description="Basic and acidic residues" evidence="1">
    <location>
        <begin position="1618"/>
        <end position="1641"/>
    </location>
</feature>
<dbReference type="Proteomes" id="UP000822369">
    <property type="component" value="Chromosome 19"/>
</dbReference>
<dbReference type="KEGG" id="nfu:107393570"/>
<sequence length="1737" mass="198138">MAAQVEVQTGDVAGGRPHLSPLTDSSNKSLIEIPSISESHFMSSESDKPVTNPKPRFTPKPFVVDKNPTIKPILAPKPRTKPRPESTRLAGFKPDLPNTPKPTPRQALTHPNRPAPTIYKTSNKLNTGQTNKPVVQPFKAAPSFDLVDISKPTRPVPSQRHKPAALSLADSKGLKTLPAAEWSGTTTKENDSRQNRQNKEGPSITRAKSTGFLAEAVQEEENQKVKTQLEVSALLRPQSRGSRPRPVSAIFPGTPTKTEMPVPSPQWTGRRPLSADLTSKFESVGLSLHRKSPMASSKENTPTEKKPPLKTEQDKSSQSFDGLTNLAALDKNDKRAEESIVKNSEEEKHMGSIKSRISLFLDSSPSLGTGTTGQDTCYAVQPVPETEPAVGVKKLIKQLTEDVSPTQSPVVKPVVKPRPLPLDLTKRFSSETSPDLVSGIEDLQEISKDPQRGAEESALTPNDQMFLDLRISSDLLKKASTPECSETGLRWATFKEDGADGEVHAVRASLFENVVERQSVLVMDQDESANTTRGSLNNILLNKEDSEDEGTLVTATYKEPISPSSPFQVFHAFDTLQAVEENKAVVESVPTAKWEDKAMTLHTRRSEVSRSTVERSDPAQVQPKSEQQPRYLRIGALKKWTTTSFDQETGVDKGMLNDSDGERQVALDNDGLKAADQDEMAAAPKRPKMLQAEEQSKPRATYFALTGQMQESGSVRSGGTIFGDMSSLSDDVSVRSALGGSQGKTFPVRRNQSVKETFGSPTQSHNTLDELMQRSHALPMEIRSQTEEKTKEEIIEAEKKRELTKEAERHRAKMRELEKEKRKLLEMEKHQMEWEMQREFERQRRNDFEKEKQELEEKLRGLEKLKQIELEKQKRQELEKKKKEIEKERQQQLLKDKQQELERREQEREREREKEKQRQKEYERQRQLDKERQIVDMERQQVLEFQKQKQEKDRQQLESEKQRLKEKTEAKSLRQMALDQEMLRIKELEKEREIQRQVEMEKQRQRDLEKEKERQKEEEKQRQERENKIKEMERIKAIERQQVLEFQKQKQKEKERQQLVELEKLRLKEKEAERLRQMALEQERFRIKELEKEKARQTELEVEHRMAIEREKQRDLDIQRQRDLEREHQRQLDIERQQLETEKQRREQEKERKRKEDLESLKEMERRQLLEFEKLKQANPLELEKQRLEEKMEKEEVDKIRQVAKQQEAERQRLKEKQKEEEQERIRLVSSAMRPKVLDLDSVLRSDQPSSPRCDPSTRWREPYKPVILDIDSFTSQTQASPSKDLFPVSGIRSPDAESRGRLQPTPEKDVNWQIPLHASVGFSAPVWTTSLQDPWELRPVETAVVKPVAEPNKPASRLTPEQVVSKQEERLQTLQRLRPVLPDEPPVLAPSPGIIPETGNSPHEVSTSTSGEQIWIPGELQPPQNSRETVASHRKSHGSQELNRFRSRSMVRRSAPSSSAVDASLPRMRSRSAHRGEDCSSLVQQKQSSEDKGKSPETPFHDTDSQYGTWETGLRSDDSLTPATPSSESNLSLSSRRPAPHSPAHLSSDTLDGAPVLPSSESQPLPFPDAPIALLDNSVLRSRAQLGKKRAPRTRPSKASHLNSAQIQEEGGNTEDWLYRDSTEPKAQFKDLEPEEKIRGADPGPAVVSQPQRVALFPGVDPSALKAQLKKRSDSETDGPIPSPSQPSRSPKSPFLPRAARVLPPPGVKENSEEDSPQWLKELKSKKRLSQYESET</sequence>
<feature type="region of interest" description="Disordered" evidence="1">
    <location>
        <begin position="1378"/>
        <end position="1572"/>
    </location>
</feature>
<dbReference type="GeneTree" id="ENSGT00940000154184"/>